<organism evidence="2 3">
    <name type="scientific">Zasmidium cellare</name>
    <name type="common">Wine cellar mold</name>
    <name type="synonym">Racodium cellare</name>
    <dbReference type="NCBI Taxonomy" id="395010"/>
    <lineage>
        <taxon>Eukaryota</taxon>
        <taxon>Fungi</taxon>
        <taxon>Dikarya</taxon>
        <taxon>Ascomycota</taxon>
        <taxon>Pezizomycotina</taxon>
        <taxon>Dothideomycetes</taxon>
        <taxon>Dothideomycetidae</taxon>
        <taxon>Mycosphaerellales</taxon>
        <taxon>Mycosphaerellaceae</taxon>
        <taxon>Zasmidium</taxon>
    </lineage>
</organism>
<reference evidence="2 3" key="1">
    <citation type="journal article" date="2023" name="G3 (Bethesda)">
        <title>A chromosome-level genome assembly of Zasmidium syzygii isolated from banana leaves.</title>
        <authorList>
            <person name="van Westerhoven A.C."/>
            <person name="Mehrabi R."/>
            <person name="Talebi R."/>
            <person name="Steentjes M.B.F."/>
            <person name="Corcolon B."/>
            <person name="Chong P.A."/>
            <person name="Kema G.H.J."/>
            <person name="Seidl M.F."/>
        </authorList>
    </citation>
    <scope>NUCLEOTIDE SEQUENCE [LARGE SCALE GENOMIC DNA]</scope>
    <source>
        <strain evidence="2 3">P124</strain>
    </source>
</reference>
<evidence type="ECO:0000313" key="2">
    <source>
        <dbReference type="EMBL" id="KAK4500489.1"/>
    </source>
</evidence>
<dbReference type="EMBL" id="JAXOVC010000006">
    <property type="protein sequence ID" value="KAK4500489.1"/>
    <property type="molecule type" value="Genomic_DNA"/>
</dbReference>
<sequence>MAQARIFATLSTRALKEQIYGHRIVEYQNYLWYQGHAVCLGLARVPGRPRDPATGSFLDIISSLAGFEPGSGHTWVVTERHEGSSWRPKQAVEKKAPPGPASPMGGQDLGDGAWGYYRPERQTDFLLMVHPWGSNALVLAQIVNAGKTGDQKGQRIERGSQCALCFRSLTAHAADDEPCLFHPGAKDLIDSDSSASEASDDEMVDSYPDSSAGSSEIDDDAHDEVLVYRCCGRRGDAAGCTAETRHMPIQSGRVREWRRSWIRCT</sequence>
<keyword evidence="3" id="KW-1185">Reference proteome</keyword>
<accession>A0ABR0EGJ3</accession>
<proteinExistence type="predicted"/>
<feature type="compositionally biased region" description="Basic and acidic residues" evidence="1">
    <location>
        <begin position="82"/>
        <end position="96"/>
    </location>
</feature>
<evidence type="ECO:0000313" key="3">
    <source>
        <dbReference type="Proteomes" id="UP001305779"/>
    </source>
</evidence>
<name>A0ABR0EGJ3_ZASCE</name>
<feature type="region of interest" description="Disordered" evidence="1">
    <location>
        <begin position="82"/>
        <end position="106"/>
    </location>
</feature>
<dbReference type="Proteomes" id="UP001305779">
    <property type="component" value="Unassembled WGS sequence"/>
</dbReference>
<feature type="region of interest" description="Disordered" evidence="1">
    <location>
        <begin position="191"/>
        <end position="218"/>
    </location>
</feature>
<protein>
    <submittedName>
        <fullName evidence="2">Uncharacterized protein</fullName>
    </submittedName>
</protein>
<gene>
    <name evidence="2" type="ORF">PRZ48_008678</name>
</gene>
<comment type="caution">
    <text evidence="2">The sequence shown here is derived from an EMBL/GenBank/DDBJ whole genome shotgun (WGS) entry which is preliminary data.</text>
</comment>
<evidence type="ECO:0000256" key="1">
    <source>
        <dbReference type="SAM" id="MobiDB-lite"/>
    </source>
</evidence>